<dbReference type="OrthoDB" id="3970464at2759"/>
<evidence type="ECO:0000259" key="15">
    <source>
        <dbReference type="Pfam" id="PF02776"/>
    </source>
</evidence>
<dbReference type="FunFam" id="3.40.50.970:FF:000024">
    <property type="entry name" value="Pyruvate decarboxylase isozyme"/>
    <property type="match status" value="1"/>
</dbReference>
<dbReference type="PANTHER" id="PTHR43452:SF11">
    <property type="entry name" value="PYRUVATE DECARBOXYLASE"/>
    <property type="match status" value="1"/>
</dbReference>
<dbReference type="Pfam" id="PF02775">
    <property type="entry name" value="TPP_enzyme_C"/>
    <property type="match status" value="1"/>
</dbReference>
<feature type="domain" description="Thiamine pyrophosphate enzyme central" evidence="13">
    <location>
        <begin position="472"/>
        <end position="590"/>
    </location>
</feature>
<dbReference type="Pfam" id="PF00205">
    <property type="entry name" value="TPP_enzyme_M"/>
    <property type="match status" value="1"/>
</dbReference>
<dbReference type="InterPro" id="IPR047213">
    <property type="entry name" value="TPP_PYR_PDC_IPDC-like"/>
</dbReference>
<dbReference type="SUPFAM" id="SSF52467">
    <property type="entry name" value="DHS-like NAD/FAD-binding domain"/>
    <property type="match status" value="1"/>
</dbReference>
<evidence type="ECO:0000256" key="12">
    <source>
        <dbReference type="SAM" id="Phobius"/>
    </source>
</evidence>
<feature type="domain" description="Thiamine pyrophosphate enzyme TPP-binding" evidence="14">
    <location>
        <begin position="665"/>
        <end position="755"/>
    </location>
</feature>
<evidence type="ECO:0000256" key="1">
    <source>
        <dbReference type="ARBA" id="ARBA00001041"/>
    </source>
</evidence>
<comment type="similarity">
    <text evidence="3 11">Belongs to the TPP enzyme family.</text>
</comment>
<dbReference type="InterPro" id="IPR012110">
    <property type="entry name" value="PDC/IPDC-like"/>
</dbReference>
<evidence type="ECO:0000256" key="9">
    <source>
        <dbReference type="ARBA" id="ARBA00023052"/>
    </source>
</evidence>
<dbReference type="SUPFAM" id="SSF52518">
    <property type="entry name" value="Thiamin diphosphate-binding fold (THDP-binding)"/>
    <property type="match status" value="2"/>
</dbReference>
<dbReference type="Gene3D" id="3.40.50.970">
    <property type="match status" value="2"/>
</dbReference>
<evidence type="ECO:0000256" key="10">
    <source>
        <dbReference type="ARBA" id="ARBA00023239"/>
    </source>
</evidence>
<dbReference type="CDD" id="cd02005">
    <property type="entry name" value="TPP_PDC_IPDC"/>
    <property type="match status" value="1"/>
</dbReference>
<evidence type="ECO:0000256" key="2">
    <source>
        <dbReference type="ARBA" id="ARBA00001964"/>
    </source>
</evidence>
<organism evidence="16 17">
    <name type="scientific">Aspergillus puulaauensis</name>
    <dbReference type="NCBI Taxonomy" id="1220207"/>
    <lineage>
        <taxon>Eukaryota</taxon>
        <taxon>Fungi</taxon>
        <taxon>Dikarya</taxon>
        <taxon>Ascomycota</taxon>
        <taxon>Pezizomycotina</taxon>
        <taxon>Eurotiomycetes</taxon>
        <taxon>Eurotiomycetidae</taxon>
        <taxon>Eurotiales</taxon>
        <taxon>Aspergillaceae</taxon>
        <taxon>Aspergillus</taxon>
    </lineage>
</organism>
<reference evidence="16" key="2">
    <citation type="submission" date="2021-02" db="EMBL/GenBank/DDBJ databases">
        <title>Aspergillus puulaauensis MK2 genome sequence.</title>
        <authorList>
            <person name="Futagami T."/>
            <person name="Mori K."/>
            <person name="Kadooka C."/>
            <person name="Tanaka T."/>
        </authorList>
    </citation>
    <scope>NUCLEOTIDE SEQUENCE</scope>
    <source>
        <strain evidence="16">MK2</strain>
    </source>
</reference>
<evidence type="ECO:0000256" key="3">
    <source>
        <dbReference type="ARBA" id="ARBA00007812"/>
    </source>
</evidence>
<keyword evidence="12" id="KW-0472">Membrane</keyword>
<dbReference type="GeneID" id="64978314"/>
<dbReference type="GO" id="GO:0005634">
    <property type="term" value="C:nucleus"/>
    <property type="evidence" value="ECO:0007669"/>
    <property type="project" value="TreeGrafter"/>
</dbReference>
<dbReference type="InterPro" id="IPR012000">
    <property type="entry name" value="Thiamin_PyroP_enz_cen_dom"/>
</dbReference>
<comment type="cofactor">
    <cofactor evidence="2">
        <name>thiamine diphosphate</name>
        <dbReference type="ChEBI" id="CHEBI:58937"/>
    </cofactor>
</comment>
<dbReference type="Proteomes" id="UP000654913">
    <property type="component" value="Chromosome 6"/>
</dbReference>
<evidence type="ECO:0000313" key="16">
    <source>
        <dbReference type="EMBL" id="BCS28317.1"/>
    </source>
</evidence>
<dbReference type="GO" id="GO:0030976">
    <property type="term" value="F:thiamine pyrophosphate binding"/>
    <property type="evidence" value="ECO:0007669"/>
    <property type="project" value="InterPro"/>
</dbReference>
<dbReference type="GO" id="GO:0000287">
    <property type="term" value="F:magnesium ion binding"/>
    <property type="evidence" value="ECO:0007669"/>
    <property type="project" value="InterPro"/>
</dbReference>
<dbReference type="InterPro" id="IPR047214">
    <property type="entry name" value="TPP_PDC_IPDC"/>
</dbReference>
<evidence type="ECO:0000259" key="13">
    <source>
        <dbReference type="Pfam" id="PF00205"/>
    </source>
</evidence>
<feature type="transmembrane region" description="Helical" evidence="12">
    <location>
        <begin position="188"/>
        <end position="213"/>
    </location>
</feature>
<evidence type="ECO:0000256" key="6">
    <source>
        <dbReference type="ARBA" id="ARBA00022723"/>
    </source>
</evidence>
<dbReference type="GO" id="GO:0005829">
    <property type="term" value="C:cytosol"/>
    <property type="evidence" value="ECO:0007669"/>
    <property type="project" value="TreeGrafter"/>
</dbReference>
<dbReference type="FunFam" id="3.40.50.970:FF:000019">
    <property type="entry name" value="Pyruvate decarboxylase isozyme"/>
    <property type="match status" value="1"/>
</dbReference>
<evidence type="ECO:0000256" key="4">
    <source>
        <dbReference type="ARBA" id="ARBA00013202"/>
    </source>
</evidence>
<proteinExistence type="inferred from homology"/>
<accession>A0A7R8ARN8</accession>
<name>A0A7R8ARN8_9EURO</name>
<protein>
    <recommendedName>
        <fullName evidence="5">Pyruvate decarboxylase</fullName>
        <ecNumber evidence="4">4.1.1.1</ecNumber>
    </recommendedName>
</protein>
<dbReference type="Gene3D" id="3.40.50.1220">
    <property type="entry name" value="TPP-binding domain"/>
    <property type="match status" value="1"/>
</dbReference>
<dbReference type="InterPro" id="IPR012001">
    <property type="entry name" value="Thiamin_PyroP_enz_TPP-bd_dom"/>
</dbReference>
<keyword evidence="17" id="KW-1185">Reference proteome</keyword>
<dbReference type="InterPro" id="IPR029061">
    <property type="entry name" value="THDP-binding"/>
</dbReference>
<dbReference type="GO" id="GO:0004737">
    <property type="term" value="F:pyruvate decarboxylase activity"/>
    <property type="evidence" value="ECO:0007669"/>
    <property type="project" value="UniProtKB-EC"/>
</dbReference>
<keyword evidence="8" id="KW-0460">Magnesium</keyword>
<dbReference type="EMBL" id="AP024448">
    <property type="protein sequence ID" value="BCS28317.1"/>
    <property type="molecule type" value="Genomic_DNA"/>
</dbReference>
<keyword evidence="10" id="KW-0456">Lyase</keyword>
<reference evidence="16" key="1">
    <citation type="submission" date="2021-01" db="EMBL/GenBank/DDBJ databases">
        <authorList>
            <consortium name="Aspergillus puulaauensis MK2 genome sequencing consortium"/>
            <person name="Kazuki M."/>
            <person name="Futagami T."/>
        </authorList>
    </citation>
    <scope>NUCLEOTIDE SEQUENCE</scope>
    <source>
        <strain evidence="16">MK2</strain>
    </source>
</reference>
<keyword evidence="7" id="KW-0210">Decarboxylase</keyword>
<keyword evidence="12" id="KW-0812">Transmembrane</keyword>
<keyword evidence="6" id="KW-0479">Metal-binding</keyword>
<evidence type="ECO:0000256" key="7">
    <source>
        <dbReference type="ARBA" id="ARBA00022793"/>
    </source>
</evidence>
<dbReference type="RefSeq" id="XP_041560503.1">
    <property type="nucleotide sequence ID" value="XM_041694699.1"/>
</dbReference>
<dbReference type="PANTHER" id="PTHR43452">
    <property type="entry name" value="PYRUVATE DECARBOXYLASE"/>
    <property type="match status" value="1"/>
</dbReference>
<feature type="domain" description="Thiamine pyrophosphate enzyme N-terminal TPP-binding" evidence="15">
    <location>
        <begin position="276"/>
        <end position="386"/>
    </location>
</feature>
<dbReference type="EC" id="4.1.1.1" evidence="4"/>
<dbReference type="AlphaFoldDB" id="A0A7R8ARN8"/>
<comment type="catalytic activity">
    <reaction evidence="1">
        <text>a 2-oxocarboxylate + H(+) = an aldehyde + CO2</text>
        <dbReference type="Rhea" id="RHEA:11628"/>
        <dbReference type="ChEBI" id="CHEBI:15378"/>
        <dbReference type="ChEBI" id="CHEBI:16526"/>
        <dbReference type="ChEBI" id="CHEBI:17478"/>
        <dbReference type="ChEBI" id="CHEBI:35179"/>
        <dbReference type="EC" id="4.1.1.1"/>
    </reaction>
</comment>
<dbReference type="CDD" id="cd07038">
    <property type="entry name" value="TPP_PYR_PDC_IPDC_like"/>
    <property type="match status" value="1"/>
</dbReference>
<gene>
    <name evidence="16" type="ORF">APUU_61365S</name>
</gene>
<sequence length="844" mass="95346">MLDVGEFPNAFSGRRKLVWLKGSVQEFMQQIFPVQHKLNHSGLKLGREFNVSSMVRIAGFNIELTTNLADHLCLRDADRTGMVFHQASLLRSQQQSSFFHSRFIDETLATLALLFPQGDRACRKWYNKQDQFADLDHSVLNCGSAQRRIDTYRYWHDRLVILKEEFDESRPSTLSQWWNDRREGTQWYTLWVAIALTLLFGLIQSIVGAMQLYKAYYPKPARVIDLPSRRDCLVKQMVYIKASAIVGSGVGIYKQPLPLTPLTLDIFFTMETNTTTLAEYLFKRVHQLGVDSIFGLPGDYNLQLLDYVAPSHLRWVGSSNELNAGYAADGYARIKGIGALVTTFGVGELSAINAIAGAYAERAPVVHIVGTPVRQSQESRALIHHTFNDGEYQNFDRMQEHITVAQALLTDHRSAPAEIDRVLQQCLLHSRPVRIAIPLDMVSLRVPKLPLESKLCLPLPSRQPKIEDKALTTILDRIYSAKKPVILVDGEIRYARIVDEVDHIVRATEWPTFTSGFGKGLIDEDLPNVYGVFTPQHKELFDSSDLVLCFGPHFSNTNSFLYQTVPREDITISIHATSVQIGSEIIRDLPANCFLPQLIGHLEMDKVAKHNPKLVHPKSVAPPEVSSTDLVTQVGGFWHRISSFFREGDIVCAETGTAAYGSNEFRLPPKTRLFKAVTWLSIGYMLPATLGASQAQHDLIARSEYHDLRKARSILFIGDGSFQLTAQELATIIHRKLNVIIFLINNDGYTIERCIHGREAKYNDITPWRYLKGPEFFGAPTEGEYAAYTWQVRTWGDLDNALTDERMLNGKGVRMVEVFMEKLDCPPPLDKVLAAQIAREKAEQ</sequence>
<evidence type="ECO:0000256" key="11">
    <source>
        <dbReference type="RuleBase" id="RU362132"/>
    </source>
</evidence>
<evidence type="ECO:0000256" key="5">
    <source>
        <dbReference type="ARBA" id="ARBA00014422"/>
    </source>
</evidence>
<evidence type="ECO:0000313" key="17">
    <source>
        <dbReference type="Proteomes" id="UP000654913"/>
    </source>
</evidence>
<dbReference type="Pfam" id="PF02776">
    <property type="entry name" value="TPP_enzyme_N"/>
    <property type="match status" value="1"/>
</dbReference>
<dbReference type="InterPro" id="IPR011766">
    <property type="entry name" value="TPP_enzyme_TPP-bd"/>
</dbReference>
<dbReference type="KEGG" id="apuu:APUU_61365S"/>
<evidence type="ECO:0000259" key="14">
    <source>
        <dbReference type="Pfam" id="PF02775"/>
    </source>
</evidence>
<keyword evidence="12" id="KW-1133">Transmembrane helix</keyword>
<evidence type="ECO:0000256" key="8">
    <source>
        <dbReference type="ARBA" id="ARBA00022842"/>
    </source>
</evidence>
<dbReference type="GO" id="GO:0000949">
    <property type="term" value="P:aromatic amino acid family catabolic process to alcohol via Ehrlich pathway"/>
    <property type="evidence" value="ECO:0007669"/>
    <property type="project" value="TreeGrafter"/>
</dbReference>
<keyword evidence="9 11" id="KW-0786">Thiamine pyrophosphate</keyword>
<dbReference type="InterPro" id="IPR029035">
    <property type="entry name" value="DHS-like_NAD/FAD-binding_dom"/>
</dbReference>